<sequence>MKPIKLGSIQLMPIAQLGILLTIVLLGVWAVVKTLLMSKGIDIPQRYYVYVPVLIFSSVWPFMISRGIEENPEFEPENK</sequence>
<feature type="transmembrane region" description="Helical" evidence="1">
    <location>
        <begin position="47"/>
        <end position="64"/>
    </location>
</feature>
<proteinExistence type="predicted"/>
<reference evidence="2 3" key="1">
    <citation type="submission" date="2021-05" db="EMBL/GenBank/DDBJ databases">
        <title>Comparative genomic studies on the polysaccharide-degrading batcterial strains of the Flammeovirga genus.</title>
        <authorList>
            <person name="Zewei F."/>
            <person name="Zheng Z."/>
            <person name="Yu L."/>
            <person name="Ruyue G."/>
            <person name="Yanhong M."/>
            <person name="Yuanyuan C."/>
            <person name="Jingyan G."/>
            <person name="Wenjun H."/>
        </authorList>
    </citation>
    <scope>NUCLEOTIDE SEQUENCE [LARGE SCALE GENOMIC DNA]</scope>
    <source>
        <strain evidence="2 3">YS10</strain>
    </source>
</reference>
<evidence type="ECO:0000256" key="1">
    <source>
        <dbReference type="SAM" id="Phobius"/>
    </source>
</evidence>
<dbReference type="Proteomes" id="UP000682802">
    <property type="component" value="Chromosome 1"/>
</dbReference>
<keyword evidence="3" id="KW-1185">Reference proteome</keyword>
<evidence type="ECO:0000313" key="3">
    <source>
        <dbReference type="Proteomes" id="UP000682802"/>
    </source>
</evidence>
<accession>A0ABX8GY57</accession>
<name>A0ABX8GY57_9BACT</name>
<gene>
    <name evidence="2" type="ORF">KM029_04840</name>
</gene>
<keyword evidence="1" id="KW-0472">Membrane</keyword>
<feature type="transmembrane region" description="Helical" evidence="1">
    <location>
        <begin position="12"/>
        <end position="32"/>
    </location>
</feature>
<keyword evidence="1" id="KW-1133">Transmembrane helix</keyword>
<protein>
    <submittedName>
        <fullName evidence="2">Uncharacterized protein</fullName>
    </submittedName>
</protein>
<dbReference type="EMBL" id="CP076128">
    <property type="protein sequence ID" value="QWG08267.1"/>
    <property type="molecule type" value="Genomic_DNA"/>
</dbReference>
<dbReference type="RefSeq" id="WP_144075638.1">
    <property type="nucleotide sequence ID" value="NZ_CP076128.1"/>
</dbReference>
<evidence type="ECO:0000313" key="2">
    <source>
        <dbReference type="EMBL" id="QWG08267.1"/>
    </source>
</evidence>
<organism evidence="2 3">
    <name type="scientific">Flammeovirga kamogawensis</name>
    <dbReference type="NCBI Taxonomy" id="373891"/>
    <lineage>
        <taxon>Bacteria</taxon>
        <taxon>Pseudomonadati</taxon>
        <taxon>Bacteroidota</taxon>
        <taxon>Cytophagia</taxon>
        <taxon>Cytophagales</taxon>
        <taxon>Flammeovirgaceae</taxon>
        <taxon>Flammeovirga</taxon>
    </lineage>
</organism>
<keyword evidence="1" id="KW-0812">Transmembrane</keyword>